<accession>A0ABQ5NYN2</accession>
<dbReference type="EMBL" id="BSBI01000004">
    <property type="protein sequence ID" value="GLF95332.1"/>
    <property type="molecule type" value="Genomic_DNA"/>
</dbReference>
<protein>
    <recommendedName>
        <fullName evidence="3">DUF317 domain-containing protein</fullName>
    </recommendedName>
</protein>
<sequence length="228" mass="25368">MTEKRAWTYDGTELAWLKGRLGRLGRREPGPGHVVSELVPDGYEAYVRIFHRFEATDGSGRSRSWQARAADSAVPFHPELSHWWLRDEAPDSSGRSLWQAPDGALDDSSRSALTRVLAGTCGDRPVCFAYDLAALLWGQDGPLVRCAPLTGLESVREELKEAVGESGPEFWWPQDHSWVVTSDHDLLSTYVGCSAETAGLLLRDDALETLLVTPHTRVDRETVRPQDQ</sequence>
<comment type="caution">
    <text evidence="1">The sequence shown here is derived from an EMBL/GenBank/DDBJ whole genome shotgun (WGS) entry which is preliminary data.</text>
</comment>
<evidence type="ECO:0000313" key="1">
    <source>
        <dbReference type="EMBL" id="GLF95332.1"/>
    </source>
</evidence>
<dbReference type="Proteomes" id="UP001291653">
    <property type="component" value="Unassembled WGS sequence"/>
</dbReference>
<proteinExistence type="predicted"/>
<evidence type="ECO:0008006" key="3">
    <source>
        <dbReference type="Google" id="ProtNLM"/>
    </source>
</evidence>
<organism evidence="1 2">
    <name type="scientific">Streptomyces yaizuensis</name>
    <dbReference type="NCBI Taxonomy" id="2989713"/>
    <lineage>
        <taxon>Bacteria</taxon>
        <taxon>Bacillati</taxon>
        <taxon>Actinomycetota</taxon>
        <taxon>Actinomycetes</taxon>
        <taxon>Kitasatosporales</taxon>
        <taxon>Streptomycetaceae</taxon>
        <taxon>Streptomyces</taxon>
    </lineage>
</organism>
<dbReference type="RefSeq" id="WP_323447370.1">
    <property type="nucleotide sequence ID" value="NZ_BSBI01000004.1"/>
</dbReference>
<gene>
    <name evidence="1" type="ORF">SYYSPA8_13565</name>
</gene>
<evidence type="ECO:0000313" key="2">
    <source>
        <dbReference type="Proteomes" id="UP001291653"/>
    </source>
</evidence>
<keyword evidence="2" id="KW-1185">Reference proteome</keyword>
<reference evidence="1 2" key="1">
    <citation type="submission" date="2022-10" db="EMBL/GenBank/DDBJ databases">
        <title>Draft genome sequence of Streptomyces sp. YSPA8.</title>
        <authorList>
            <person name="Moriuchi R."/>
            <person name="Dohra H."/>
            <person name="Yamamura H."/>
            <person name="Kodani S."/>
        </authorList>
    </citation>
    <scope>NUCLEOTIDE SEQUENCE [LARGE SCALE GENOMIC DNA]</scope>
    <source>
        <strain evidence="1 2">YSPA8</strain>
    </source>
</reference>
<name>A0ABQ5NYN2_9ACTN</name>